<dbReference type="Proteomes" id="UP000176593">
    <property type="component" value="Unassembled WGS sequence"/>
</dbReference>
<dbReference type="AlphaFoldDB" id="A0A1F7V6L2"/>
<sequence length="125" mass="14918">MELLNKKYPMFQKQNHLMTNEMNLQLNHLKQTTDKILDVLQSVKTELTEFKEEMHEFKTETEEKFELIIENAVPRTEFEQAIAKMATKEQLTHFTDRMDAKFLDLKHAITEGIRRSDKKFHAFAM</sequence>
<name>A0A1F7V6L2_9BACT</name>
<comment type="caution">
    <text evidence="1">The sequence shown here is derived from an EMBL/GenBank/DDBJ whole genome shotgun (WGS) entry which is preliminary data.</text>
</comment>
<dbReference type="EMBL" id="MGEQ01000010">
    <property type="protein sequence ID" value="OGL86186.1"/>
    <property type="molecule type" value="Genomic_DNA"/>
</dbReference>
<organism evidence="1 2">
    <name type="scientific">Candidatus Uhrbacteria bacterium RIFCSPLOWO2_02_FULL_48_18</name>
    <dbReference type="NCBI Taxonomy" id="1802408"/>
    <lineage>
        <taxon>Bacteria</taxon>
        <taxon>Candidatus Uhriibacteriota</taxon>
    </lineage>
</organism>
<reference evidence="1 2" key="1">
    <citation type="journal article" date="2016" name="Nat. Commun.">
        <title>Thousands of microbial genomes shed light on interconnected biogeochemical processes in an aquifer system.</title>
        <authorList>
            <person name="Anantharaman K."/>
            <person name="Brown C.T."/>
            <person name="Hug L.A."/>
            <person name="Sharon I."/>
            <person name="Castelle C.J."/>
            <person name="Probst A.J."/>
            <person name="Thomas B.C."/>
            <person name="Singh A."/>
            <person name="Wilkins M.J."/>
            <person name="Karaoz U."/>
            <person name="Brodie E.L."/>
            <person name="Williams K.H."/>
            <person name="Hubbard S.S."/>
            <person name="Banfield J.F."/>
        </authorList>
    </citation>
    <scope>NUCLEOTIDE SEQUENCE [LARGE SCALE GENOMIC DNA]</scope>
</reference>
<accession>A0A1F7V6L2</accession>
<evidence type="ECO:0000313" key="1">
    <source>
        <dbReference type="EMBL" id="OGL86186.1"/>
    </source>
</evidence>
<evidence type="ECO:0000313" key="2">
    <source>
        <dbReference type="Proteomes" id="UP000176593"/>
    </source>
</evidence>
<proteinExistence type="predicted"/>
<gene>
    <name evidence="1" type="ORF">A3I41_01270</name>
</gene>
<protein>
    <submittedName>
        <fullName evidence="1">Uncharacterized protein</fullName>
    </submittedName>
</protein>